<dbReference type="Pfam" id="PF09587">
    <property type="entry name" value="PGA_cap"/>
    <property type="match status" value="1"/>
</dbReference>
<protein>
    <recommendedName>
        <fullName evidence="3">Capsule synthesis protein CapA domain-containing protein</fullName>
    </recommendedName>
</protein>
<dbReference type="EMBL" id="BAAADO010000004">
    <property type="protein sequence ID" value="GAA0496386.1"/>
    <property type="molecule type" value="Genomic_DNA"/>
</dbReference>
<evidence type="ECO:0000259" key="3">
    <source>
        <dbReference type="SMART" id="SM00854"/>
    </source>
</evidence>
<dbReference type="InterPro" id="IPR019079">
    <property type="entry name" value="Capsule_synth_CapA"/>
</dbReference>
<dbReference type="PANTHER" id="PTHR33393:SF12">
    <property type="entry name" value="CAPSULE BIOSYNTHESIS PROTEIN CAPA"/>
    <property type="match status" value="1"/>
</dbReference>
<evidence type="ECO:0000256" key="2">
    <source>
        <dbReference type="SAM" id="Phobius"/>
    </source>
</evidence>
<keyword evidence="2" id="KW-0472">Membrane</keyword>
<evidence type="ECO:0000313" key="4">
    <source>
        <dbReference type="EMBL" id="GAA0496386.1"/>
    </source>
</evidence>
<dbReference type="Proteomes" id="UP001500880">
    <property type="component" value="Unassembled WGS sequence"/>
</dbReference>
<dbReference type="SMART" id="SM00854">
    <property type="entry name" value="PGA_cap"/>
    <property type="match status" value="1"/>
</dbReference>
<dbReference type="Gene3D" id="3.60.21.10">
    <property type="match status" value="1"/>
</dbReference>
<comment type="similarity">
    <text evidence="1">Belongs to the CapA family.</text>
</comment>
<organism evidence="4 5">
    <name type="scientific">Salinibacillus aidingensis</name>
    <dbReference type="NCBI Taxonomy" id="237684"/>
    <lineage>
        <taxon>Bacteria</taxon>
        <taxon>Bacillati</taxon>
        <taxon>Bacillota</taxon>
        <taxon>Bacilli</taxon>
        <taxon>Bacillales</taxon>
        <taxon>Bacillaceae</taxon>
        <taxon>Salinibacillus</taxon>
    </lineage>
</organism>
<dbReference type="InterPro" id="IPR029052">
    <property type="entry name" value="Metallo-depent_PP-like"/>
</dbReference>
<evidence type="ECO:0000256" key="1">
    <source>
        <dbReference type="ARBA" id="ARBA00005662"/>
    </source>
</evidence>
<feature type="transmembrane region" description="Helical" evidence="2">
    <location>
        <begin position="6"/>
        <end position="24"/>
    </location>
</feature>
<evidence type="ECO:0000313" key="5">
    <source>
        <dbReference type="Proteomes" id="UP001500880"/>
    </source>
</evidence>
<comment type="caution">
    <text evidence="4">The sequence shown here is derived from an EMBL/GenBank/DDBJ whole genome shotgun (WGS) entry which is preliminary data.</text>
</comment>
<dbReference type="RefSeq" id="WP_343841401.1">
    <property type="nucleotide sequence ID" value="NZ_BAAADO010000004.1"/>
</dbReference>
<gene>
    <name evidence="4" type="ORF">GCM10008986_24130</name>
</gene>
<dbReference type="InterPro" id="IPR052169">
    <property type="entry name" value="CW_Biosynth-Accessory"/>
</dbReference>
<feature type="domain" description="Capsule synthesis protein CapA" evidence="3">
    <location>
        <begin position="59"/>
        <end position="304"/>
    </location>
</feature>
<sequence>MNKWSWMLTCFFGVIILILMVFLLTTEENNHAENEYTFQQHDKVRQQKMDHREYQTEITLGAVGDILVHNTVYQDARTPNGFDFRPMFELVRNSMQTPEITFANQETIIGGKELGLSSYPQFNSPYAVGDALKDSGVDVVSMANNHTLDVGEEGIMNATNHFNQLNISYVGANRSLEDQKRDRILKANGISIGFLAYTYGTNGLQRPSDKPYLVQYIDDNTLIKDIKKLKQKADFVVVSLHFGQQYVRLANEAQKLLVKEASQAGADIILGHHPHVLQPVDWIKKENGERSFVIYSLGNFLSGQSELYQRIGGVLHIDLEKSIDQNNDTQYSLSNARIMPTYMYRPNYKNYKIVPLHQADQYGLKQAKELYQEIQGHMKTYTDKIKVVPEL</sequence>
<proteinExistence type="inferred from homology"/>
<dbReference type="SUPFAM" id="SSF56300">
    <property type="entry name" value="Metallo-dependent phosphatases"/>
    <property type="match status" value="1"/>
</dbReference>
<dbReference type="PANTHER" id="PTHR33393">
    <property type="entry name" value="POLYGLUTAMINE SYNTHESIS ACCESSORY PROTEIN RV0574C-RELATED"/>
    <property type="match status" value="1"/>
</dbReference>
<reference evidence="4 5" key="1">
    <citation type="journal article" date="2019" name="Int. J. Syst. Evol. Microbiol.">
        <title>The Global Catalogue of Microorganisms (GCM) 10K type strain sequencing project: providing services to taxonomists for standard genome sequencing and annotation.</title>
        <authorList>
            <consortium name="The Broad Institute Genomics Platform"/>
            <consortium name="The Broad Institute Genome Sequencing Center for Infectious Disease"/>
            <person name="Wu L."/>
            <person name="Ma J."/>
        </authorList>
    </citation>
    <scope>NUCLEOTIDE SEQUENCE [LARGE SCALE GENOMIC DNA]</scope>
    <source>
        <strain evidence="4 5">JCM 12389</strain>
    </source>
</reference>
<keyword evidence="2" id="KW-1133">Transmembrane helix</keyword>
<keyword evidence="2" id="KW-0812">Transmembrane</keyword>
<keyword evidence="5" id="KW-1185">Reference proteome</keyword>
<accession>A0ABN1BEY6</accession>
<dbReference type="CDD" id="cd07381">
    <property type="entry name" value="MPP_CapA"/>
    <property type="match status" value="1"/>
</dbReference>
<name>A0ABN1BEY6_9BACI</name>